<sequence length="262" mass="27602">MTVVALTITTLVLCEPASQDKDDKDKDSVQALFDKAKRSGAVQGTSDDLQQPSAAFAGSGRTIAGSSAQASRPQAAGPVTYVITFYRNNVFTGECPEELEPPVRGTPITVNLVRSEQEYKEPEKPKYTAFVGSGRTLGTSGPGASSEAGPSSSAAASAAEGEWEGVNEAQPTTSLQLRLADGARLVARFNHSHRVLDIRRFIRASRPDMTVSDVRGQAGGAWAHGGQFSYTLATGVPPKPVGDEAQTLTEAGLLNAVIIQRK</sequence>
<dbReference type="Gene3D" id="3.10.20.90">
    <property type="entry name" value="Phosphatidylinositol 3-kinase Catalytic Subunit, Chain A, domain 1"/>
    <property type="match status" value="1"/>
</dbReference>
<feature type="region of interest" description="Disordered" evidence="1">
    <location>
        <begin position="129"/>
        <end position="168"/>
    </location>
</feature>
<feature type="domain" description="UBX" evidence="3">
    <location>
        <begin position="168"/>
        <end position="261"/>
    </location>
</feature>
<dbReference type="AlphaFoldDB" id="A0A699YNI0"/>
<dbReference type="EMBL" id="BLLF01000108">
    <property type="protein sequence ID" value="GFH07669.1"/>
    <property type="molecule type" value="Genomic_DNA"/>
</dbReference>
<keyword evidence="5" id="KW-1185">Reference proteome</keyword>
<organism evidence="4 5">
    <name type="scientific">Haematococcus lacustris</name>
    <name type="common">Green alga</name>
    <name type="synonym">Haematococcus pluvialis</name>
    <dbReference type="NCBI Taxonomy" id="44745"/>
    <lineage>
        <taxon>Eukaryota</taxon>
        <taxon>Viridiplantae</taxon>
        <taxon>Chlorophyta</taxon>
        <taxon>core chlorophytes</taxon>
        <taxon>Chlorophyceae</taxon>
        <taxon>CS clade</taxon>
        <taxon>Chlamydomonadales</taxon>
        <taxon>Haematococcaceae</taxon>
        <taxon>Haematococcus</taxon>
    </lineage>
</organism>
<dbReference type="PANTHER" id="PTHR23333:SF20">
    <property type="entry name" value="NSFL1 COFACTOR P47"/>
    <property type="match status" value="1"/>
</dbReference>
<accession>A0A699YNI0</accession>
<dbReference type="GO" id="GO:0005829">
    <property type="term" value="C:cytosol"/>
    <property type="evidence" value="ECO:0007669"/>
    <property type="project" value="TreeGrafter"/>
</dbReference>
<dbReference type="SUPFAM" id="SSF102848">
    <property type="entry name" value="NSFL1 (p97 ATPase) cofactor p47, SEP domain"/>
    <property type="match status" value="1"/>
</dbReference>
<dbReference type="GO" id="GO:0031468">
    <property type="term" value="P:nuclear membrane reassembly"/>
    <property type="evidence" value="ECO:0007669"/>
    <property type="project" value="TreeGrafter"/>
</dbReference>
<dbReference type="GO" id="GO:0007030">
    <property type="term" value="P:Golgi organization"/>
    <property type="evidence" value="ECO:0007669"/>
    <property type="project" value="TreeGrafter"/>
</dbReference>
<dbReference type="Pfam" id="PF08059">
    <property type="entry name" value="SEP"/>
    <property type="match status" value="1"/>
</dbReference>
<dbReference type="GO" id="GO:0005634">
    <property type="term" value="C:nucleus"/>
    <property type="evidence" value="ECO:0007669"/>
    <property type="project" value="TreeGrafter"/>
</dbReference>
<comment type="caution">
    <text evidence="4">The sequence shown here is derived from an EMBL/GenBank/DDBJ whole genome shotgun (WGS) entry which is preliminary data.</text>
</comment>
<evidence type="ECO:0000313" key="4">
    <source>
        <dbReference type="EMBL" id="GFH07669.1"/>
    </source>
</evidence>
<dbReference type="InterPro" id="IPR036241">
    <property type="entry name" value="NSFL1C_SEP_dom_sf"/>
</dbReference>
<dbReference type="GO" id="GO:0043161">
    <property type="term" value="P:proteasome-mediated ubiquitin-dependent protein catabolic process"/>
    <property type="evidence" value="ECO:0007669"/>
    <property type="project" value="TreeGrafter"/>
</dbReference>
<dbReference type="InterPro" id="IPR029071">
    <property type="entry name" value="Ubiquitin-like_domsf"/>
</dbReference>
<reference evidence="4 5" key="1">
    <citation type="submission" date="2020-02" db="EMBL/GenBank/DDBJ databases">
        <title>Draft genome sequence of Haematococcus lacustris strain NIES-144.</title>
        <authorList>
            <person name="Morimoto D."/>
            <person name="Nakagawa S."/>
            <person name="Yoshida T."/>
            <person name="Sawayama S."/>
        </authorList>
    </citation>
    <scope>NUCLEOTIDE SEQUENCE [LARGE SCALE GENOMIC DNA]</scope>
    <source>
        <strain evidence="4 5">NIES-144</strain>
    </source>
</reference>
<name>A0A699YNI0_HAELA</name>
<dbReference type="InterPro" id="IPR012989">
    <property type="entry name" value="SEP_domain"/>
</dbReference>
<dbReference type="SMART" id="SM00553">
    <property type="entry name" value="SEP"/>
    <property type="match status" value="1"/>
</dbReference>
<feature type="compositionally biased region" description="Low complexity" evidence="1">
    <location>
        <begin position="142"/>
        <end position="160"/>
    </location>
</feature>
<evidence type="ECO:0000313" key="5">
    <source>
        <dbReference type="Proteomes" id="UP000485058"/>
    </source>
</evidence>
<dbReference type="PANTHER" id="PTHR23333">
    <property type="entry name" value="UBX DOMAIN CONTAINING PROTEIN"/>
    <property type="match status" value="1"/>
</dbReference>
<dbReference type="GO" id="GO:0043130">
    <property type="term" value="F:ubiquitin binding"/>
    <property type="evidence" value="ECO:0007669"/>
    <property type="project" value="TreeGrafter"/>
</dbReference>
<evidence type="ECO:0000259" key="3">
    <source>
        <dbReference type="PROSITE" id="PS50033"/>
    </source>
</evidence>
<dbReference type="SMART" id="SM00166">
    <property type="entry name" value="UBX"/>
    <property type="match status" value="1"/>
</dbReference>
<dbReference type="GO" id="GO:0000045">
    <property type="term" value="P:autophagosome assembly"/>
    <property type="evidence" value="ECO:0007669"/>
    <property type="project" value="TreeGrafter"/>
</dbReference>
<feature type="signal peptide" evidence="2">
    <location>
        <begin position="1"/>
        <end position="19"/>
    </location>
</feature>
<dbReference type="Proteomes" id="UP000485058">
    <property type="component" value="Unassembled WGS sequence"/>
</dbReference>
<keyword evidence="2" id="KW-0732">Signal</keyword>
<evidence type="ECO:0000256" key="1">
    <source>
        <dbReference type="SAM" id="MobiDB-lite"/>
    </source>
</evidence>
<dbReference type="InterPro" id="IPR001012">
    <property type="entry name" value="UBX_dom"/>
</dbReference>
<evidence type="ECO:0000256" key="2">
    <source>
        <dbReference type="SAM" id="SignalP"/>
    </source>
</evidence>
<dbReference type="CDD" id="cd01770">
    <property type="entry name" value="UBX_UBXN2"/>
    <property type="match status" value="1"/>
</dbReference>
<dbReference type="Pfam" id="PF00789">
    <property type="entry name" value="UBX"/>
    <property type="match status" value="1"/>
</dbReference>
<protein>
    <recommendedName>
        <fullName evidence="3">UBX domain-containing protein</fullName>
    </recommendedName>
</protein>
<feature type="chain" id="PRO_5025530396" description="UBX domain-containing protein" evidence="2">
    <location>
        <begin position="20"/>
        <end position="262"/>
    </location>
</feature>
<gene>
    <name evidence="4" type="ORF">HaLaN_02501</name>
</gene>
<dbReference type="PROSITE" id="PS50033">
    <property type="entry name" value="UBX"/>
    <property type="match status" value="1"/>
</dbReference>
<proteinExistence type="predicted"/>
<dbReference type="SUPFAM" id="SSF54236">
    <property type="entry name" value="Ubiquitin-like"/>
    <property type="match status" value="1"/>
</dbReference>
<dbReference type="GO" id="GO:0061025">
    <property type="term" value="P:membrane fusion"/>
    <property type="evidence" value="ECO:0007669"/>
    <property type="project" value="TreeGrafter"/>
</dbReference>